<organism evidence="1 2">
    <name type="scientific">Saccoglossus kowalevskii</name>
    <name type="common">Acorn worm</name>
    <dbReference type="NCBI Taxonomy" id="10224"/>
    <lineage>
        <taxon>Eukaryota</taxon>
        <taxon>Metazoa</taxon>
        <taxon>Hemichordata</taxon>
        <taxon>Enteropneusta</taxon>
        <taxon>Harrimaniidae</taxon>
        <taxon>Saccoglossus</taxon>
    </lineage>
</organism>
<name>A0ABM0M3N3_SACKO</name>
<evidence type="ECO:0000313" key="2">
    <source>
        <dbReference type="RefSeq" id="XP_006814624.1"/>
    </source>
</evidence>
<reference evidence="2" key="1">
    <citation type="submission" date="2025-08" db="UniProtKB">
        <authorList>
            <consortium name="RefSeq"/>
        </authorList>
    </citation>
    <scope>IDENTIFICATION</scope>
    <source>
        <tissue evidence="2">Testes</tissue>
    </source>
</reference>
<dbReference type="RefSeq" id="XP_006814624.1">
    <property type="nucleotide sequence ID" value="XM_006814561.1"/>
</dbReference>
<evidence type="ECO:0000313" key="1">
    <source>
        <dbReference type="Proteomes" id="UP000694865"/>
    </source>
</evidence>
<feature type="non-terminal residue" evidence="2">
    <location>
        <position position="1"/>
    </location>
</feature>
<accession>A0ABM0M3N3</accession>
<sequence length="142" mass="16251">LISGLNHLDISDHSGSDILTTADLITDPYPGTISYGRLPSYRSSYTPRTDYYSSLSTPRYYYTPRSLSPVLSRSSIMDRYGDPYVSPTRYDRIHDRIEKVLRKARVSDDESCTQESVDSIEALRTSLTSKQLLQQSRFEPDR</sequence>
<dbReference type="GeneID" id="102807171"/>
<feature type="non-terminal residue" evidence="2">
    <location>
        <position position="142"/>
    </location>
</feature>
<keyword evidence="1" id="KW-1185">Reference proteome</keyword>
<dbReference type="Proteomes" id="UP000694865">
    <property type="component" value="Unplaced"/>
</dbReference>
<gene>
    <name evidence="2" type="primary">LOC102807171</name>
</gene>
<protein>
    <submittedName>
        <fullName evidence="2">Uncharacterized protein LOC102807171</fullName>
    </submittedName>
</protein>
<proteinExistence type="predicted"/>